<organism evidence="1 2">
    <name type="scientific">Bacillus subtilis</name>
    <dbReference type="NCBI Taxonomy" id="1423"/>
    <lineage>
        <taxon>Bacteria</taxon>
        <taxon>Bacillati</taxon>
        <taxon>Bacillota</taxon>
        <taxon>Bacilli</taxon>
        <taxon>Bacillales</taxon>
        <taxon>Bacillaceae</taxon>
        <taxon>Bacillus</taxon>
    </lineage>
</organism>
<dbReference type="EMBL" id="JAGFPW010000047">
    <property type="protein sequence ID" value="MBO3797138.1"/>
    <property type="molecule type" value="Genomic_DNA"/>
</dbReference>
<evidence type="ECO:0000313" key="1">
    <source>
        <dbReference type="EMBL" id="MBO3797138.1"/>
    </source>
</evidence>
<protein>
    <submittedName>
        <fullName evidence="1">Lysogeny pheromone AimP family peptide</fullName>
    </submittedName>
</protein>
<sequence>MKKVIIGLGIVAALVVGFVGGQHSVNTASGDVQMANPGRGA</sequence>
<accession>A0A8I1WKT6</accession>
<dbReference type="Proteomes" id="UP000665181">
    <property type="component" value="Unassembled WGS sequence"/>
</dbReference>
<dbReference type="NCBIfam" id="NF033802">
    <property type="entry name" value="AimP_fam"/>
    <property type="match status" value="1"/>
</dbReference>
<proteinExistence type="predicted"/>
<gene>
    <name evidence="1" type="ORF">J5227_23220</name>
</gene>
<dbReference type="AlphaFoldDB" id="A0A8I1WKT6"/>
<comment type="caution">
    <text evidence="1">The sequence shown here is derived from an EMBL/GenBank/DDBJ whole genome shotgun (WGS) entry which is preliminary data.</text>
</comment>
<name>A0A8I1WKT6_BACIU</name>
<evidence type="ECO:0000313" key="2">
    <source>
        <dbReference type="Proteomes" id="UP000665181"/>
    </source>
</evidence>
<dbReference type="RefSeq" id="WP_134982929.1">
    <property type="nucleotide sequence ID" value="NZ_CP114899.1"/>
</dbReference>
<reference evidence="1" key="1">
    <citation type="submission" date="2021-03" db="EMBL/GenBank/DDBJ databases">
        <title>Isolation of Bacillus subtilis from fermented food sample.</title>
        <authorList>
            <person name="Lakshmanan V."/>
            <person name="Athira K."/>
            <person name="Rajagopal K."/>
        </authorList>
    </citation>
    <scope>NUCLEOTIDE SEQUENCE</scope>
    <source>
        <strain evidence="1">S1</strain>
    </source>
</reference>